<comment type="caution">
    <text evidence="1">The sequence shown here is derived from an EMBL/GenBank/DDBJ whole genome shotgun (WGS) entry which is preliminary data.</text>
</comment>
<name>A0ABN2N000_9MICO</name>
<organism evidence="1 2">
    <name type="scientific">Agromyces salentinus</name>
    <dbReference type="NCBI Taxonomy" id="269421"/>
    <lineage>
        <taxon>Bacteria</taxon>
        <taxon>Bacillati</taxon>
        <taxon>Actinomycetota</taxon>
        <taxon>Actinomycetes</taxon>
        <taxon>Micrococcales</taxon>
        <taxon>Microbacteriaceae</taxon>
        <taxon>Agromyces</taxon>
    </lineage>
</organism>
<evidence type="ECO:0008006" key="3">
    <source>
        <dbReference type="Google" id="ProtNLM"/>
    </source>
</evidence>
<dbReference type="EMBL" id="BAAANK010000012">
    <property type="protein sequence ID" value="GAA1846440.1"/>
    <property type="molecule type" value="Genomic_DNA"/>
</dbReference>
<gene>
    <name evidence="1" type="ORF">GCM10009750_36070</name>
</gene>
<accession>A0ABN2N000</accession>
<dbReference type="RefSeq" id="WP_157428514.1">
    <property type="nucleotide sequence ID" value="NZ_BAAANK010000012.1"/>
</dbReference>
<evidence type="ECO:0000313" key="1">
    <source>
        <dbReference type="EMBL" id="GAA1846440.1"/>
    </source>
</evidence>
<dbReference type="Proteomes" id="UP001501746">
    <property type="component" value="Unassembled WGS sequence"/>
</dbReference>
<keyword evidence="2" id="KW-1185">Reference proteome</keyword>
<sequence length="117" mass="12905">MTAIRVDASTLRVEFPAWEAMMAGRSQYSVAYAAISRVELLPGWSAEVLGVRSGLVVSGRIKLGTFRHPSGVRRLVAMRRGLPLLRIGLAGQEFDELLLSDVDAPRIHHAIAKEVRR</sequence>
<evidence type="ECO:0000313" key="2">
    <source>
        <dbReference type="Proteomes" id="UP001501746"/>
    </source>
</evidence>
<reference evidence="1 2" key="1">
    <citation type="journal article" date="2019" name="Int. J. Syst. Evol. Microbiol.">
        <title>The Global Catalogue of Microorganisms (GCM) 10K type strain sequencing project: providing services to taxonomists for standard genome sequencing and annotation.</title>
        <authorList>
            <consortium name="The Broad Institute Genomics Platform"/>
            <consortium name="The Broad Institute Genome Sequencing Center for Infectious Disease"/>
            <person name="Wu L."/>
            <person name="Ma J."/>
        </authorList>
    </citation>
    <scope>NUCLEOTIDE SEQUENCE [LARGE SCALE GENOMIC DNA]</scope>
    <source>
        <strain evidence="1 2">JCM 14323</strain>
    </source>
</reference>
<protein>
    <recommendedName>
        <fullName evidence="3">PH domain-containing protein</fullName>
    </recommendedName>
</protein>
<proteinExistence type="predicted"/>